<gene>
    <name evidence="1" type="ORF">QS748_02325</name>
</gene>
<dbReference type="EMBL" id="JASXSV010000002">
    <property type="protein sequence ID" value="MDP0588089.1"/>
    <property type="molecule type" value="Genomic_DNA"/>
</dbReference>
<evidence type="ECO:0000313" key="1">
    <source>
        <dbReference type="EMBL" id="MDP0588089.1"/>
    </source>
</evidence>
<evidence type="ECO:0000313" key="2">
    <source>
        <dbReference type="Proteomes" id="UP001178148"/>
    </source>
</evidence>
<comment type="caution">
    <text evidence="1">The sequence shown here is derived from an EMBL/GenBank/DDBJ whole genome shotgun (WGS) entry which is preliminary data.</text>
</comment>
<reference evidence="1 2" key="1">
    <citation type="journal article" date="2023" name="bioRxiv">
        <title>An intranuclear bacterial parasite of deep-sea mussels expresses apoptosis inhibitors acquired from its host.</title>
        <authorList>
            <person name="Gonzalez Porras M.A."/>
            <person name="Assie A."/>
            <person name="Tietjen M."/>
            <person name="Violette M."/>
            <person name="Kleiner M."/>
            <person name="Gruber-Vodicka H."/>
            <person name="Dubilier N."/>
            <person name="Leisch N."/>
        </authorList>
    </citation>
    <scope>NUCLEOTIDE SEQUENCE [LARGE SCALE GENOMIC DNA]</scope>
    <source>
        <strain evidence="1">IAP13</strain>
    </source>
</reference>
<sequence>MLSLREPCAFPVIEVHALGKENRIVDYSVIRTYVDEDTYKNWFRNNPKKYDRFVCKKHFIFVLISGFEI</sequence>
<dbReference type="AlphaFoldDB" id="A0AA90SS68"/>
<name>A0AA90SS68_9GAMM</name>
<keyword evidence="2" id="KW-1185">Reference proteome</keyword>
<protein>
    <submittedName>
        <fullName evidence="1">Uncharacterized protein</fullName>
    </submittedName>
</protein>
<organism evidence="1 2">
    <name type="scientific">Candidatus Endonucleibacter bathymodioli</name>
    <dbReference type="NCBI Taxonomy" id="539814"/>
    <lineage>
        <taxon>Bacteria</taxon>
        <taxon>Pseudomonadati</taxon>
        <taxon>Pseudomonadota</taxon>
        <taxon>Gammaproteobacteria</taxon>
        <taxon>Oceanospirillales</taxon>
        <taxon>Endozoicomonadaceae</taxon>
        <taxon>Candidatus Endonucleibacter</taxon>
    </lineage>
</organism>
<proteinExistence type="predicted"/>
<accession>A0AA90SS68</accession>
<dbReference type="Proteomes" id="UP001178148">
    <property type="component" value="Unassembled WGS sequence"/>
</dbReference>